<name>C1F7Q2_ACIC5</name>
<feature type="chain" id="PRO_5002907485" evidence="2">
    <location>
        <begin position="21"/>
        <end position="295"/>
    </location>
</feature>
<evidence type="ECO:0000313" key="4">
    <source>
        <dbReference type="Proteomes" id="UP000002207"/>
    </source>
</evidence>
<dbReference type="EMBL" id="CP001472">
    <property type="protein sequence ID" value="ACO33187.1"/>
    <property type="molecule type" value="Genomic_DNA"/>
</dbReference>
<accession>C1F7Q2</accession>
<dbReference type="RefSeq" id="WP_015896904.1">
    <property type="nucleotide sequence ID" value="NC_012483.1"/>
</dbReference>
<feature type="region of interest" description="Disordered" evidence="1">
    <location>
        <begin position="273"/>
        <end position="295"/>
    </location>
</feature>
<dbReference type="eggNOG" id="ENOG502ZAI9">
    <property type="taxonomic scope" value="Bacteria"/>
</dbReference>
<evidence type="ECO:0000313" key="3">
    <source>
        <dbReference type="EMBL" id="ACO33187.1"/>
    </source>
</evidence>
<protein>
    <submittedName>
        <fullName evidence="3">Uncharacterized protein</fullName>
    </submittedName>
</protein>
<dbReference type="HOGENOM" id="CLU_070295_0_0_0"/>
<keyword evidence="2" id="KW-0732">Signal</keyword>
<feature type="signal peptide" evidence="2">
    <location>
        <begin position="1"/>
        <end position="20"/>
    </location>
</feature>
<feature type="compositionally biased region" description="Pro residues" evidence="1">
    <location>
        <begin position="279"/>
        <end position="295"/>
    </location>
</feature>
<dbReference type="KEGG" id="aca:ACP_1784"/>
<dbReference type="OrthoDB" id="109363at2"/>
<sequence>MRGRWSLGILLLLPGLTAVAGAQSSSSFMPLDSGFGPLHTASPSQPVPLLIEEFAARESQFEHALENYTYQRTVKVETLNSDGKPDGEYYEVDSIGIDSHGRHYETVLHAPPSTLTRVSMSESDFSDIEHRLPFVLTTQALPRYDVSYVGRQRVDQVQTYVFEVKPKKIEKHQRYFQGRIWVDAKDHQIVVVDGKSVPDDLRRGHQDLSLPYITFRQQVDGQYWFPVWTHGAGTLHFSAGDGYLAQSVPMAETVTYSDYKRFGSSVKLLFHGQQLPNTGQPPKPANPPPSPQPRP</sequence>
<dbReference type="STRING" id="240015.ACP_1784"/>
<keyword evidence="4" id="KW-1185">Reference proteome</keyword>
<dbReference type="InParanoid" id="C1F7Q2"/>
<proteinExistence type="predicted"/>
<dbReference type="Gene3D" id="2.50.20.10">
    <property type="entry name" value="Lipoprotein localisation LolA/LolB/LppX"/>
    <property type="match status" value="1"/>
</dbReference>
<organism evidence="3 4">
    <name type="scientific">Acidobacterium capsulatum (strain ATCC 51196 / DSM 11244 / BCRC 80197 / JCM 7670 / NBRC 15755 / NCIMB 13165 / 161)</name>
    <dbReference type="NCBI Taxonomy" id="240015"/>
    <lineage>
        <taxon>Bacteria</taxon>
        <taxon>Pseudomonadati</taxon>
        <taxon>Acidobacteriota</taxon>
        <taxon>Terriglobia</taxon>
        <taxon>Terriglobales</taxon>
        <taxon>Acidobacteriaceae</taxon>
        <taxon>Acidobacterium</taxon>
    </lineage>
</organism>
<dbReference type="AlphaFoldDB" id="C1F7Q2"/>
<gene>
    <name evidence="3" type="ordered locus">ACP_1784</name>
</gene>
<dbReference type="Proteomes" id="UP000002207">
    <property type="component" value="Chromosome"/>
</dbReference>
<reference evidence="3 4" key="1">
    <citation type="journal article" date="2009" name="Appl. Environ. Microbiol.">
        <title>Three genomes from the phylum Acidobacteria provide insight into the lifestyles of these microorganisms in soils.</title>
        <authorList>
            <person name="Ward N.L."/>
            <person name="Challacombe J.F."/>
            <person name="Janssen P.H."/>
            <person name="Henrissat B."/>
            <person name="Coutinho P.M."/>
            <person name="Wu M."/>
            <person name="Xie G."/>
            <person name="Haft D.H."/>
            <person name="Sait M."/>
            <person name="Badger J."/>
            <person name="Barabote R.D."/>
            <person name="Bradley B."/>
            <person name="Brettin T.S."/>
            <person name="Brinkac L.M."/>
            <person name="Bruce D."/>
            <person name="Creasy T."/>
            <person name="Daugherty S.C."/>
            <person name="Davidsen T.M."/>
            <person name="DeBoy R.T."/>
            <person name="Detter J.C."/>
            <person name="Dodson R.J."/>
            <person name="Durkin A.S."/>
            <person name="Ganapathy A."/>
            <person name="Gwinn-Giglio M."/>
            <person name="Han C.S."/>
            <person name="Khouri H."/>
            <person name="Kiss H."/>
            <person name="Kothari S.P."/>
            <person name="Madupu R."/>
            <person name="Nelson K.E."/>
            <person name="Nelson W.C."/>
            <person name="Paulsen I."/>
            <person name="Penn K."/>
            <person name="Ren Q."/>
            <person name="Rosovitz M.J."/>
            <person name="Selengut J.D."/>
            <person name="Shrivastava S."/>
            <person name="Sullivan S.A."/>
            <person name="Tapia R."/>
            <person name="Thompson L.S."/>
            <person name="Watkins K.L."/>
            <person name="Yang Q."/>
            <person name="Yu C."/>
            <person name="Zafar N."/>
            <person name="Zhou L."/>
            <person name="Kuske C.R."/>
        </authorList>
    </citation>
    <scope>NUCLEOTIDE SEQUENCE [LARGE SCALE GENOMIC DNA]</scope>
    <source>
        <strain evidence="4">ATCC 51196 / DSM 11244 / BCRC 80197 / JCM 7670 / NBRC 15755 / NCIMB 13165 / 161</strain>
    </source>
</reference>
<evidence type="ECO:0000256" key="2">
    <source>
        <dbReference type="SAM" id="SignalP"/>
    </source>
</evidence>
<evidence type="ECO:0000256" key="1">
    <source>
        <dbReference type="SAM" id="MobiDB-lite"/>
    </source>
</evidence>